<evidence type="ECO:0000259" key="1">
    <source>
        <dbReference type="Pfam" id="PF00535"/>
    </source>
</evidence>
<dbReference type="PANTHER" id="PTHR43685">
    <property type="entry name" value="GLYCOSYLTRANSFERASE"/>
    <property type="match status" value="1"/>
</dbReference>
<dbReference type="EMBL" id="AP019782">
    <property type="protein sequence ID" value="BBL69930.1"/>
    <property type="molecule type" value="Genomic_DNA"/>
</dbReference>
<sequence length="960" mass="108104">MLGIESDDTPVIHLLKGVVVTQRLDTLAGEIEGLSIQFATFRRKNTCAVDAVVHTADGTVIHQERWPAGDLVDNAYRWLELAGPIPVVEGGIWLSLKSDDATPENNVAIWRAASGRSDVLLRRRLGAVMVKSRLQGQSLPGFYLSLNFQSSTSLLSYRRAAEENRPGSEKVALYLDETGGDSMEWAVSCCQQAQIPYAVVRGSESLAKVSPRIVLLSAALPTESARKVAAQSRALNVPVAILARESDGTASPNKDHWPSFADYLLAGEERALGLFRHSALIDESSFGAAIERAIESYRARRTPRMSIVTILHAKAEQIGPVLESYFRQSYKGELEIVFVDDASRSDESSLIEAGFKEMSSRYDTNGRISFKILRNEKNLGNCVSRNRGIAEATGDIVIVIDADCMLNRDFLQAHADAHSYLDGDVVIGPLNIESEDAAPLPFLFDLENNPRRALDLSDLQDPVNLESFLNCITRNFSIKKSAIIEPLFDPLFSYSMDPNSGFGWEDVEMGYRLYKRGIRPKFTNDAFTVHISHASSVPESEKVARSLKNFWRLYEKHPELGFVARRWSLSTFAKLKTFGAACGASVAGNEDVDKLNDYFSRISRTASSKPVKRRLRVLTYRWHVPHQYELYKLGHEFYLATGLGSPLCEMWEFGQRPFPPNAKFIKADKIREEEFDLALLHFDENVLSYENTNGEIGPEWGAAFRWFAENLSLPKIAVCHGTPQFHGQYTPGYSGDDLMTVIEPARARLVDYVKDMEVVCNSHQAQKEWGFHRSRVIWHGFDPAEFPPSTYERGILSPLGPLVTSRPHYRGYYLYQQVFNQDFPEQFSPSKLAVPEPDVDYSGNVYAFAKYKNYVDQLRKYSVYFNPTLRSPMPRARAEPMMCGVVTVNANNHDVDLFIKNGVNGFYSSDADELREHLLYLMRNPEAVKKMGAESRRTAMDVFNHDRYLAEWTELLNSVT</sequence>
<gene>
    <name evidence="2" type="ORF">MoryE10_05360</name>
</gene>
<dbReference type="AlphaFoldDB" id="A0A8D5AL96"/>
<proteinExistence type="predicted"/>
<dbReference type="Pfam" id="PF00535">
    <property type="entry name" value="Glycos_transf_2"/>
    <property type="match status" value="1"/>
</dbReference>
<dbReference type="InterPro" id="IPR050834">
    <property type="entry name" value="Glycosyltransf_2"/>
</dbReference>
<feature type="domain" description="Glycosyltransferase 2-like" evidence="1">
    <location>
        <begin position="306"/>
        <end position="432"/>
    </location>
</feature>
<dbReference type="CDD" id="cd00761">
    <property type="entry name" value="Glyco_tranf_GTA_type"/>
    <property type="match status" value="1"/>
</dbReference>
<accession>A0A8D5AL96</accession>
<protein>
    <recommendedName>
        <fullName evidence="1">Glycosyltransferase 2-like domain-containing protein</fullName>
    </recommendedName>
</protein>
<evidence type="ECO:0000313" key="3">
    <source>
        <dbReference type="Proteomes" id="UP000824988"/>
    </source>
</evidence>
<name>A0A8D5AL96_9GAMM</name>
<dbReference type="InterPro" id="IPR001173">
    <property type="entry name" value="Glyco_trans_2-like"/>
</dbReference>
<dbReference type="PANTHER" id="PTHR43685:SF2">
    <property type="entry name" value="GLYCOSYLTRANSFERASE 2-LIKE DOMAIN-CONTAINING PROTEIN"/>
    <property type="match status" value="1"/>
</dbReference>
<dbReference type="Proteomes" id="UP000824988">
    <property type="component" value="Chromosome"/>
</dbReference>
<evidence type="ECO:0000313" key="2">
    <source>
        <dbReference type="EMBL" id="BBL69930.1"/>
    </source>
</evidence>
<dbReference type="KEGG" id="moz:MoryE10_05360"/>
<reference evidence="2" key="1">
    <citation type="submission" date="2019-06" db="EMBL/GenBank/DDBJ databases">
        <title>Complete genome sequence of Methylogaea oryzae strain JCM16910.</title>
        <authorList>
            <person name="Asakawa S."/>
        </authorList>
    </citation>
    <scope>NUCLEOTIDE SEQUENCE</scope>
    <source>
        <strain evidence="2">E10</strain>
    </source>
</reference>
<keyword evidence="3" id="KW-1185">Reference proteome</keyword>
<organism evidence="2 3">
    <name type="scientific">Methylogaea oryzae</name>
    <dbReference type="NCBI Taxonomy" id="1295382"/>
    <lineage>
        <taxon>Bacteria</taxon>
        <taxon>Pseudomonadati</taxon>
        <taxon>Pseudomonadota</taxon>
        <taxon>Gammaproteobacteria</taxon>
        <taxon>Methylococcales</taxon>
        <taxon>Methylococcaceae</taxon>
        <taxon>Methylogaea</taxon>
    </lineage>
</organism>